<feature type="compositionally biased region" description="Polar residues" evidence="7">
    <location>
        <begin position="746"/>
        <end position="761"/>
    </location>
</feature>
<accession>A0A0P1B9L7</accession>
<evidence type="ECO:0000256" key="3">
    <source>
        <dbReference type="ARBA" id="ARBA00023242"/>
    </source>
</evidence>
<evidence type="ECO:0000313" key="10">
    <source>
        <dbReference type="EMBL" id="CEH12542.1"/>
    </source>
</evidence>
<dbReference type="InterPro" id="IPR039189">
    <property type="entry name" value="Fcp1"/>
</dbReference>
<comment type="function">
    <text evidence="6">This promotes the activity of RNA polymerase II.</text>
</comment>
<reference evidence="10 11" key="1">
    <citation type="submission" date="2014-09" db="EMBL/GenBank/DDBJ databases">
        <authorList>
            <person name="Magalhaes I.L.F."/>
            <person name="Oliveira U."/>
            <person name="Santos F.R."/>
            <person name="Vidigal T.H.D.A."/>
            <person name="Brescovit A.D."/>
            <person name="Santos A.J."/>
        </authorList>
    </citation>
    <scope>NUCLEOTIDE SEQUENCE [LARGE SCALE GENOMIC DNA]</scope>
</reference>
<dbReference type="Gene3D" id="3.40.50.10190">
    <property type="entry name" value="BRCT domain"/>
    <property type="match status" value="1"/>
</dbReference>
<dbReference type="NCBIfam" id="TIGR02250">
    <property type="entry name" value="FCP1_euk"/>
    <property type="match status" value="1"/>
</dbReference>
<dbReference type="GO" id="GO:0008420">
    <property type="term" value="F:RNA polymerase II CTD heptapeptide repeat phosphatase activity"/>
    <property type="evidence" value="ECO:0007669"/>
    <property type="project" value="UniProtKB-UniRule"/>
</dbReference>
<dbReference type="EC" id="3.1.3.16" evidence="6"/>
<dbReference type="CDD" id="cd17729">
    <property type="entry name" value="BRCT_CTDP1"/>
    <property type="match status" value="1"/>
</dbReference>
<proteinExistence type="predicted"/>
<dbReference type="SMART" id="SM00292">
    <property type="entry name" value="BRCT"/>
    <property type="match status" value="1"/>
</dbReference>
<evidence type="ECO:0000256" key="7">
    <source>
        <dbReference type="SAM" id="MobiDB-lite"/>
    </source>
</evidence>
<keyword evidence="2 6" id="KW-0378">Hydrolase</keyword>
<evidence type="ECO:0000256" key="2">
    <source>
        <dbReference type="ARBA" id="ARBA00022801"/>
    </source>
</evidence>
<feature type="compositionally biased region" description="Low complexity" evidence="7">
    <location>
        <begin position="384"/>
        <end position="403"/>
    </location>
</feature>
<dbReference type="Pfam" id="PF12738">
    <property type="entry name" value="PTCB-BRCT"/>
    <property type="match status" value="1"/>
</dbReference>
<dbReference type="EMBL" id="CCYA01000159">
    <property type="protein sequence ID" value="CEH12542.1"/>
    <property type="molecule type" value="Genomic_DNA"/>
</dbReference>
<dbReference type="AlphaFoldDB" id="A0A0P1B9L7"/>
<feature type="compositionally biased region" description="Low complexity" evidence="7">
    <location>
        <begin position="281"/>
        <end position="297"/>
    </location>
</feature>
<dbReference type="SUPFAM" id="SSF52113">
    <property type="entry name" value="BRCT domain"/>
    <property type="match status" value="1"/>
</dbReference>
<feature type="region of interest" description="Disordered" evidence="7">
    <location>
        <begin position="593"/>
        <end position="629"/>
    </location>
</feature>
<feature type="region of interest" description="Disordered" evidence="7">
    <location>
        <begin position="114"/>
        <end position="134"/>
    </location>
</feature>
<feature type="domain" description="FCP1 homology" evidence="9">
    <location>
        <begin position="58"/>
        <end position="273"/>
    </location>
</feature>
<protein>
    <recommendedName>
        <fullName evidence="6">RNA polymerase II subunit A C-terminal domain phosphatase</fullName>
        <ecNumber evidence="6">3.1.3.16</ecNumber>
    </recommendedName>
</protein>
<dbReference type="InterPro" id="IPR001357">
    <property type="entry name" value="BRCT_dom"/>
</dbReference>
<dbReference type="Pfam" id="PF03031">
    <property type="entry name" value="NIF"/>
    <property type="match status" value="1"/>
</dbReference>
<feature type="compositionally biased region" description="Basic and acidic residues" evidence="7">
    <location>
        <begin position="417"/>
        <end position="431"/>
    </location>
</feature>
<dbReference type="PANTHER" id="PTHR23081:SF36">
    <property type="entry name" value="RNA POLYMERASE II SUBUNIT A C-TERMINAL DOMAIN PHOSPHATASE"/>
    <property type="match status" value="1"/>
</dbReference>
<comment type="subcellular location">
    <subcellularLocation>
        <location evidence="1 6">Nucleus</location>
    </subcellularLocation>
</comment>
<keyword evidence="3 6" id="KW-0539">Nucleus</keyword>
<dbReference type="InterPro" id="IPR023214">
    <property type="entry name" value="HAD_sf"/>
</dbReference>
<dbReference type="PROSITE" id="PS50172">
    <property type="entry name" value="BRCT"/>
    <property type="match status" value="1"/>
</dbReference>
<feature type="compositionally biased region" description="Acidic residues" evidence="7">
    <location>
        <begin position="663"/>
        <end position="681"/>
    </location>
</feature>
<dbReference type="SMART" id="SM00577">
    <property type="entry name" value="CPDc"/>
    <property type="match status" value="1"/>
</dbReference>
<evidence type="ECO:0000259" key="8">
    <source>
        <dbReference type="PROSITE" id="PS50172"/>
    </source>
</evidence>
<keyword evidence="11" id="KW-1185">Reference proteome</keyword>
<dbReference type="GO" id="GO:0005634">
    <property type="term" value="C:nucleus"/>
    <property type="evidence" value="ECO:0007669"/>
    <property type="project" value="UniProtKB-SubCell"/>
</dbReference>
<feature type="compositionally biased region" description="Basic and acidic residues" evidence="7">
    <location>
        <begin position="682"/>
        <end position="696"/>
    </location>
</feature>
<comment type="catalytic activity">
    <reaction evidence="4 6">
        <text>O-phospho-L-seryl-[protein] + H2O = L-seryl-[protein] + phosphate</text>
        <dbReference type="Rhea" id="RHEA:20629"/>
        <dbReference type="Rhea" id="RHEA-COMP:9863"/>
        <dbReference type="Rhea" id="RHEA-COMP:11604"/>
        <dbReference type="ChEBI" id="CHEBI:15377"/>
        <dbReference type="ChEBI" id="CHEBI:29999"/>
        <dbReference type="ChEBI" id="CHEBI:43474"/>
        <dbReference type="ChEBI" id="CHEBI:83421"/>
        <dbReference type="EC" id="3.1.3.16"/>
    </reaction>
</comment>
<comment type="catalytic activity">
    <reaction evidence="5 6">
        <text>O-phospho-L-threonyl-[protein] + H2O = L-threonyl-[protein] + phosphate</text>
        <dbReference type="Rhea" id="RHEA:47004"/>
        <dbReference type="Rhea" id="RHEA-COMP:11060"/>
        <dbReference type="Rhea" id="RHEA-COMP:11605"/>
        <dbReference type="ChEBI" id="CHEBI:15377"/>
        <dbReference type="ChEBI" id="CHEBI:30013"/>
        <dbReference type="ChEBI" id="CHEBI:43474"/>
        <dbReference type="ChEBI" id="CHEBI:61977"/>
        <dbReference type="EC" id="3.1.3.16"/>
    </reaction>
</comment>
<organism evidence="10 11">
    <name type="scientific">Ceraceosorus bombacis</name>
    <dbReference type="NCBI Taxonomy" id="401625"/>
    <lineage>
        <taxon>Eukaryota</taxon>
        <taxon>Fungi</taxon>
        <taxon>Dikarya</taxon>
        <taxon>Basidiomycota</taxon>
        <taxon>Ustilaginomycotina</taxon>
        <taxon>Exobasidiomycetes</taxon>
        <taxon>Ceraceosorales</taxon>
        <taxon>Ceraceosoraceae</taxon>
        <taxon>Ceraceosorus</taxon>
    </lineage>
</organism>
<evidence type="ECO:0000259" key="9">
    <source>
        <dbReference type="PROSITE" id="PS50969"/>
    </source>
</evidence>
<evidence type="ECO:0000256" key="5">
    <source>
        <dbReference type="ARBA" id="ARBA00048336"/>
    </source>
</evidence>
<dbReference type="PANTHER" id="PTHR23081">
    <property type="entry name" value="RNA POLYMERASE II CTD PHOSPHATASE"/>
    <property type="match status" value="1"/>
</dbReference>
<sequence length="796" mass="85617">MECSHPASFGGLCALCGAHLDNEQQSATSFAMMHNTTGLRVTHEEASRLDSESTQRLLQQRKLALIVDLDQTVIHATVDPTVAEWQSDPTNPNCEALKGVGRFLLGTDGKAVVGAEVPGESSSSEETDKAPASSSKIASASDIAAAAAAQDGCWYFIKLRPGTKQILKSLSEKYELHVYTMGTRSYADCVCRIIDPDGSLFGSRILSRDENGSLVQKSLKRLFPMDTSMVVIIDDRADVWSWSPNLVNVRPYDFFVGIGDINATFLPKAPTSSTDGPPSPESSTQATSSPASSAHTSNGKDGSSASLQTSTGGTASQRRRSIAEQEQADNDEARTKATESQKVAVAEVLDARPLARMQEALDEKVAAAEETASPTALQDSSHESGATSVGGSSGTSSTTQATAVEVPTIQAASTEANSHRTFEEGANHESADTAPPTSSPPPHQHAVLRDDDNELVRIQTILNEIHNSWFQRWDHYNANANENAIKPHVSHLITTIKRRVLAGTSVVFSGIVPQGYSPELSHLWRQAGEFGAQCSANITSDTTHLVIAKPGTAKVREAQKLKGVKIVWAAWIQDSTNAWEKLSEEPYLYVDEKPADMQSNGEGAERRGTTVRAPPPQETSTLPNDQPVLSEDQADLSNFARFSNGMDWGAADEEVDAFLADGDDEEEDENDDGDRDDYDANETDRTAEEGAPHDAPDWNDGPTPPTQLRSKRQRSPALANAPNFAEIDDGDGKRQRLHLGQAGNLDPSTQTSSFEPLTQQEESAHSDAPSETGTDEEAMLDALAKRLDQGQAGNLD</sequence>
<dbReference type="OrthoDB" id="10249888at2759"/>
<dbReference type="Gene3D" id="3.40.50.1000">
    <property type="entry name" value="HAD superfamily/HAD-like"/>
    <property type="match status" value="1"/>
</dbReference>
<evidence type="ECO:0000256" key="4">
    <source>
        <dbReference type="ARBA" id="ARBA00047761"/>
    </source>
</evidence>
<feature type="compositionally biased region" description="Polar residues" evidence="7">
    <location>
        <begin position="299"/>
        <end position="316"/>
    </location>
</feature>
<feature type="region of interest" description="Disordered" evidence="7">
    <location>
        <begin position="663"/>
        <end position="796"/>
    </location>
</feature>
<dbReference type="InterPro" id="IPR011947">
    <property type="entry name" value="FCP1_euk"/>
</dbReference>
<dbReference type="PROSITE" id="PS50969">
    <property type="entry name" value="FCP1"/>
    <property type="match status" value="1"/>
</dbReference>
<dbReference type="CDD" id="cd07521">
    <property type="entry name" value="HAD_FCP1-like"/>
    <property type="match status" value="1"/>
</dbReference>
<name>A0A0P1B9L7_9BASI</name>
<feature type="domain" description="BRCT" evidence="8">
    <location>
        <begin position="496"/>
        <end position="589"/>
    </location>
</feature>
<dbReference type="InterPro" id="IPR004274">
    <property type="entry name" value="FCP1_dom"/>
</dbReference>
<dbReference type="Proteomes" id="UP000054845">
    <property type="component" value="Unassembled WGS sequence"/>
</dbReference>
<dbReference type="SUPFAM" id="SSF56784">
    <property type="entry name" value="HAD-like"/>
    <property type="match status" value="1"/>
</dbReference>
<dbReference type="InterPro" id="IPR036412">
    <property type="entry name" value="HAD-like_sf"/>
</dbReference>
<evidence type="ECO:0000313" key="11">
    <source>
        <dbReference type="Proteomes" id="UP000054845"/>
    </source>
</evidence>
<feature type="region of interest" description="Disordered" evidence="7">
    <location>
        <begin position="267"/>
        <end position="341"/>
    </location>
</feature>
<dbReference type="STRING" id="401625.A0A0P1B9L7"/>
<feature type="region of interest" description="Disordered" evidence="7">
    <location>
        <begin position="363"/>
        <end position="447"/>
    </location>
</feature>
<evidence type="ECO:0000256" key="6">
    <source>
        <dbReference type="RuleBase" id="RU366066"/>
    </source>
</evidence>
<evidence type="ECO:0000256" key="1">
    <source>
        <dbReference type="ARBA" id="ARBA00004123"/>
    </source>
</evidence>
<dbReference type="InterPro" id="IPR036420">
    <property type="entry name" value="BRCT_dom_sf"/>
</dbReference>